<dbReference type="InterPro" id="IPR029044">
    <property type="entry name" value="Nucleotide-diphossugar_trans"/>
</dbReference>
<evidence type="ECO:0000313" key="3">
    <source>
        <dbReference type="Proteomes" id="UP000050816"/>
    </source>
</evidence>
<dbReference type="Proteomes" id="UP000050816">
    <property type="component" value="Unassembled WGS sequence"/>
</dbReference>
<protein>
    <submittedName>
        <fullName evidence="2">Glycosyltransferase, group 2 family protein</fullName>
    </submittedName>
</protein>
<comment type="caution">
    <text evidence="2">The sequence shown here is derived from an EMBL/GenBank/DDBJ whole genome shotgun (WGS) entry which is preliminary data.</text>
</comment>
<evidence type="ECO:0000313" key="2">
    <source>
        <dbReference type="EMBL" id="KRL89223.1"/>
    </source>
</evidence>
<dbReference type="GO" id="GO:0016758">
    <property type="term" value="F:hexosyltransferase activity"/>
    <property type="evidence" value="ECO:0007669"/>
    <property type="project" value="UniProtKB-ARBA"/>
</dbReference>
<proteinExistence type="predicted"/>
<dbReference type="CDD" id="cd00761">
    <property type="entry name" value="Glyco_tranf_GTA_type"/>
    <property type="match status" value="1"/>
</dbReference>
<organism evidence="2 3">
    <name type="scientific">Limosilactobacillus ingluviei DSM 15946</name>
    <dbReference type="NCBI Taxonomy" id="1423760"/>
    <lineage>
        <taxon>Bacteria</taxon>
        <taxon>Bacillati</taxon>
        <taxon>Bacillota</taxon>
        <taxon>Bacilli</taxon>
        <taxon>Lactobacillales</taxon>
        <taxon>Lactobacillaceae</taxon>
        <taxon>Limosilactobacillus</taxon>
    </lineage>
</organism>
<dbReference type="InterPro" id="IPR001173">
    <property type="entry name" value="Glyco_trans_2-like"/>
</dbReference>
<dbReference type="PANTHER" id="PTHR22916">
    <property type="entry name" value="GLYCOSYLTRANSFERASE"/>
    <property type="match status" value="1"/>
</dbReference>
<dbReference type="Pfam" id="PF00535">
    <property type="entry name" value="Glycos_transf_2"/>
    <property type="match status" value="1"/>
</dbReference>
<sequence length="356" mass="40021">MGLGGFLTISGPRKEDSLLKPLLSIIVPCYNAQPYLARCLAPLLAVERGLEVILVDDGSTDQTGAMIDQSAAAHPTLIRALHQANGGHGAAIMAGIQAAGGDYLKVVDADDWLDQAALLRVLAFLQELREQGEQIDMLVSNYTYDKVNAPRKKTVRYPHLPTHQVFSWEAVHLPLGEYLLMHAVIYRTAMLVNEAHLALPRHTFYVDNLYVFQPLPFVKRLYYLDVDLYHYFIGRADQSVNEAVMLKRIDQQLLVNRLMIRYYTQVTSLDSGLGKYMAHYLEIITTISSVLLLKDGRPAALAKKQALWHDLAQFDPALHNLLRHHWLGLGVNLPGKIGRRVAVQGYQLAQKWYGFN</sequence>
<feature type="domain" description="Glycosyltransferase 2-like" evidence="1">
    <location>
        <begin position="24"/>
        <end position="132"/>
    </location>
</feature>
<evidence type="ECO:0000259" key="1">
    <source>
        <dbReference type="Pfam" id="PF00535"/>
    </source>
</evidence>
<accession>A0A0R1U7N0</accession>
<dbReference type="Gene3D" id="3.90.550.10">
    <property type="entry name" value="Spore Coat Polysaccharide Biosynthesis Protein SpsA, Chain A"/>
    <property type="match status" value="1"/>
</dbReference>
<dbReference type="PANTHER" id="PTHR22916:SF3">
    <property type="entry name" value="UDP-GLCNAC:BETAGAL BETA-1,3-N-ACETYLGLUCOSAMINYLTRANSFERASE-LIKE PROTEIN 1"/>
    <property type="match status" value="1"/>
</dbReference>
<gene>
    <name evidence="2" type="ORF">FC43_GL001845</name>
</gene>
<dbReference type="PATRIC" id="fig|1423760.3.peg.1933"/>
<dbReference type="EMBL" id="AZFK01000052">
    <property type="protein sequence ID" value="KRL89223.1"/>
    <property type="molecule type" value="Genomic_DNA"/>
</dbReference>
<reference evidence="2 3" key="1">
    <citation type="journal article" date="2015" name="Genome Announc.">
        <title>Expanding the biotechnology potential of lactobacilli through comparative genomics of 213 strains and associated genera.</title>
        <authorList>
            <person name="Sun Z."/>
            <person name="Harris H.M."/>
            <person name="McCann A."/>
            <person name="Guo C."/>
            <person name="Argimon S."/>
            <person name="Zhang W."/>
            <person name="Yang X."/>
            <person name="Jeffery I.B."/>
            <person name="Cooney J.C."/>
            <person name="Kagawa T.F."/>
            <person name="Liu W."/>
            <person name="Song Y."/>
            <person name="Salvetti E."/>
            <person name="Wrobel A."/>
            <person name="Rasinkangas P."/>
            <person name="Parkhill J."/>
            <person name="Rea M.C."/>
            <person name="O'Sullivan O."/>
            <person name="Ritari J."/>
            <person name="Douillard F.P."/>
            <person name="Paul Ross R."/>
            <person name="Yang R."/>
            <person name="Briner A.E."/>
            <person name="Felis G.E."/>
            <person name="de Vos W.M."/>
            <person name="Barrangou R."/>
            <person name="Klaenhammer T.R."/>
            <person name="Caufield P.W."/>
            <person name="Cui Y."/>
            <person name="Zhang H."/>
            <person name="O'Toole P.W."/>
        </authorList>
    </citation>
    <scope>NUCLEOTIDE SEQUENCE [LARGE SCALE GENOMIC DNA]</scope>
    <source>
        <strain evidence="2 3">DSM 15946</strain>
    </source>
</reference>
<dbReference type="SUPFAM" id="SSF53448">
    <property type="entry name" value="Nucleotide-diphospho-sugar transferases"/>
    <property type="match status" value="1"/>
</dbReference>
<dbReference type="AlphaFoldDB" id="A0A0R1U7N0"/>
<name>A0A0R1U7N0_9LACO</name>
<keyword evidence="2" id="KW-0808">Transferase</keyword>